<evidence type="ECO:0000313" key="2">
    <source>
        <dbReference type="EMBL" id="OWK29206.1"/>
    </source>
</evidence>
<evidence type="ECO:0000313" key="3">
    <source>
        <dbReference type="Proteomes" id="UP000197290"/>
    </source>
</evidence>
<proteinExistence type="predicted"/>
<gene>
    <name evidence="2" type="ORF">SPDO_21870</name>
</gene>
<name>A0A245ZHI4_9SPHN</name>
<keyword evidence="3" id="KW-1185">Reference proteome</keyword>
<dbReference type="Proteomes" id="UP000197290">
    <property type="component" value="Unassembled WGS sequence"/>
</dbReference>
<feature type="compositionally biased region" description="Pro residues" evidence="1">
    <location>
        <begin position="75"/>
        <end position="86"/>
    </location>
</feature>
<organism evidence="2 3">
    <name type="scientific">Sphingomonas dokdonensis</name>
    <dbReference type="NCBI Taxonomy" id="344880"/>
    <lineage>
        <taxon>Bacteria</taxon>
        <taxon>Pseudomonadati</taxon>
        <taxon>Pseudomonadota</taxon>
        <taxon>Alphaproteobacteria</taxon>
        <taxon>Sphingomonadales</taxon>
        <taxon>Sphingomonadaceae</taxon>
        <taxon>Sphingomonas</taxon>
    </lineage>
</organism>
<feature type="compositionally biased region" description="Low complexity" evidence="1">
    <location>
        <begin position="65"/>
        <end position="74"/>
    </location>
</feature>
<accession>A0A245ZHI4</accession>
<dbReference type="AlphaFoldDB" id="A0A245ZHI4"/>
<comment type="caution">
    <text evidence="2">The sequence shown here is derived from an EMBL/GenBank/DDBJ whole genome shotgun (WGS) entry which is preliminary data.</text>
</comment>
<dbReference type="EMBL" id="NBBI01000004">
    <property type="protein sequence ID" value="OWK29206.1"/>
    <property type="molecule type" value="Genomic_DNA"/>
</dbReference>
<evidence type="ECO:0000256" key="1">
    <source>
        <dbReference type="SAM" id="MobiDB-lite"/>
    </source>
</evidence>
<sequence length="94" mass="9551">MKQINIIGSQIVSEKLRYQHENPLTVSDAEAKRLQDGGMLLGDPVDAPAPKTAGKGSAAKRRKAASAAADAAPTSPVPSAPPPPPADDGTPGND</sequence>
<dbReference type="RefSeq" id="WP_088367541.1">
    <property type="nucleotide sequence ID" value="NZ_NBBI01000004.1"/>
</dbReference>
<reference evidence="2 3" key="1">
    <citation type="submission" date="2017-03" db="EMBL/GenBank/DDBJ databases">
        <title>Genome sequence of Sphingomonas dokdonensis DSM 21029.</title>
        <authorList>
            <person name="Poehlein A."/>
            <person name="Wuebbeler J.H."/>
            <person name="Steinbuechel A."/>
            <person name="Daniel R."/>
        </authorList>
    </citation>
    <scope>NUCLEOTIDE SEQUENCE [LARGE SCALE GENOMIC DNA]</scope>
    <source>
        <strain evidence="2 3">DSM 21029</strain>
    </source>
</reference>
<protein>
    <submittedName>
        <fullName evidence="2">Uncharacterized protein</fullName>
    </submittedName>
</protein>
<feature type="region of interest" description="Disordered" evidence="1">
    <location>
        <begin position="35"/>
        <end position="94"/>
    </location>
</feature>